<evidence type="ECO:0000256" key="2">
    <source>
        <dbReference type="ARBA" id="ARBA00022490"/>
    </source>
</evidence>
<evidence type="ECO:0000256" key="4">
    <source>
        <dbReference type="SAM" id="MobiDB-lite"/>
    </source>
</evidence>
<gene>
    <name evidence="5" type="ORF">M9458_019093</name>
</gene>
<dbReference type="InterPro" id="IPR045329">
    <property type="entry name" value="LZTS"/>
</dbReference>
<comment type="caution">
    <text evidence="5">The sequence shown here is derived from an EMBL/GenBank/DDBJ whole genome shotgun (WGS) entry which is preliminary data.</text>
</comment>
<proteinExistence type="predicted"/>
<feature type="compositionally biased region" description="Low complexity" evidence="4">
    <location>
        <begin position="20"/>
        <end position="34"/>
    </location>
</feature>
<keyword evidence="6" id="KW-1185">Reference proteome</keyword>
<name>A0ABD0QN16_CIRMR</name>
<sequence length="152" mass="15441">MGSVGSGVAGEQEFAMKSVGTRTTLPRGPPLSRRGPSDRSCSAERLHAPPSTSEGSSDERGGSSTTTDRGHLNIAASRPTNGDGLEGNATGRRDAHRSGGGVSLDACGNVVGHGAEKNHDGAAAVKGRDGNNGKRDSRTPPKILTVSGKLEQ</sequence>
<comment type="subcellular location">
    <subcellularLocation>
        <location evidence="1">Cytoplasm</location>
    </subcellularLocation>
</comment>
<dbReference type="PANTHER" id="PTHR19354">
    <property type="entry name" value="ZIPPER PUTATIVE TUMOR SUPPRESSOR 2 HOMOLOG-LIKE PROTEIN-RELATED"/>
    <property type="match status" value="1"/>
</dbReference>
<dbReference type="AlphaFoldDB" id="A0ABD0QN16"/>
<dbReference type="EMBL" id="JAMKFB020000008">
    <property type="protein sequence ID" value="KAL0187423.1"/>
    <property type="molecule type" value="Genomic_DNA"/>
</dbReference>
<organism evidence="5 6">
    <name type="scientific">Cirrhinus mrigala</name>
    <name type="common">Mrigala</name>
    <dbReference type="NCBI Taxonomy" id="683832"/>
    <lineage>
        <taxon>Eukaryota</taxon>
        <taxon>Metazoa</taxon>
        <taxon>Chordata</taxon>
        <taxon>Craniata</taxon>
        <taxon>Vertebrata</taxon>
        <taxon>Euteleostomi</taxon>
        <taxon>Actinopterygii</taxon>
        <taxon>Neopterygii</taxon>
        <taxon>Teleostei</taxon>
        <taxon>Ostariophysi</taxon>
        <taxon>Cypriniformes</taxon>
        <taxon>Cyprinidae</taxon>
        <taxon>Labeoninae</taxon>
        <taxon>Labeonini</taxon>
        <taxon>Cirrhinus</taxon>
    </lineage>
</organism>
<evidence type="ECO:0000313" key="5">
    <source>
        <dbReference type="EMBL" id="KAL0187423.1"/>
    </source>
</evidence>
<evidence type="ECO:0000313" key="6">
    <source>
        <dbReference type="Proteomes" id="UP001529510"/>
    </source>
</evidence>
<feature type="compositionally biased region" description="Basic and acidic residues" evidence="4">
    <location>
        <begin position="114"/>
        <end position="139"/>
    </location>
</feature>
<reference evidence="5 6" key="1">
    <citation type="submission" date="2024-05" db="EMBL/GenBank/DDBJ databases">
        <title>Genome sequencing and assembly of Indian major carp, Cirrhinus mrigala (Hamilton, 1822).</title>
        <authorList>
            <person name="Mohindra V."/>
            <person name="Chowdhury L.M."/>
            <person name="Lal K."/>
            <person name="Jena J.K."/>
        </authorList>
    </citation>
    <scope>NUCLEOTIDE SEQUENCE [LARGE SCALE GENOMIC DNA]</scope>
    <source>
        <strain evidence="5">CM1030</strain>
        <tissue evidence="5">Blood</tissue>
    </source>
</reference>
<keyword evidence="2" id="KW-0963">Cytoplasm</keyword>
<feature type="non-terminal residue" evidence="5">
    <location>
        <position position="152"/>
    </location>
</feature>
<evidence type="ECO:0000256" key="3">
    <source>
        <dbReference type="ARBA" id="ARBA00023054"/>
    </source>
</evidence>
<dbReference type="Proteomes" id="UP001529510">
    <property type="component" value="Unassembled WGS sequence"/>
</dbReference>
<feature type="region of interest" description="Disordered" evidence="4">
    <location>
        <begin position="1"/>
        <end position="152"/>
    </location>
</feature>
<dbReference type="GO" id="GO:0005737">
    <property type="term" value="C:cytoplasm"/>
    <property type="evidence" value="ECO:0007669"/>
    <property type="project" value="UniProtKB-SubCell"/>
</dbReference>
<accession>A0ABD0QN16</accession>
<feature type="compositionally biased region" description="Basic and acidic residues" evidence="4">
    <location>
        <begin position="35"/>
        <end position="47"/>
    </location>
</feature>
<protein>
    <submittedName>
        <fullName evidence="5">Uncharacterized protein</fullName>
    </submittedName>
</protein>
<keyword evidence="3" id="KW-0175">Coiled coil</keyword>
<evidence type="ECO:0000256" key="1">
    <source>
        <dbReference type="ARBA" id="ARBA00004496"/>
    </source>
</evidence>
<dbReference type="PANTHER" id="PTHR19354:SF6">
    <property type="entry name" value="ZIPPER PUTATIVE TUMOR SUPPRESSOR 3-RELATED"/>
    <property type="match status" value="1"/>
</dbReference>